<dbReference type="EMBL" id="KV417696">
    <property type="protein sequence ID" value="KZP09592.1"/>
    <property type="molecule type" value="Genomic_DNA"/>
</dbReference>
<keyword evidence="1" id="KW-1133">Transmembrane helix</keyword>
<dbReference type="AlphaFoldDB" id="A0A165YIG2"/>
<evidence type="ECO:0000256" key="1">
    <source>
        <dbReference type="SAM" id="Phobius"/>
    </source>
</evidence>
<keyword evidence="3" id="KW-1185">Reference proteome</keyword>
<name>A0A165YIG2_9AGAM</name>
<evidence type="ECO:0008006" key="4">
    <source>
        <dbReference type="Google" id="ProtNLM"/>
    </source>
</evidence>
<keyword evidence="1" id="KW-0472">Membrane</keyword>
<dbReference type="Gene3D" id="3.30.70.270">
    <property type="match status" value="1"/>
</dbReference>
<keyword evidence="1" id="KW-0812">Transmembrane</keyword>
<organism evidence="2 3">
    <name type="scientific">Athelia psychrophila</name>
    <dbReference type="NCBI Taxonomy" id="1759441"/>
    <lineage>
        <taxon>Eukaryota</taxon>
        <taxon>Fungi</taxon>
        <taxon>Dikarya</taxon>
        <taxon>Basidiomycota</taxon>
        <taxon>Agaricomycotina</taxon>
        <taxon>Agaricomycetes</taxon>
        <taxon>Agaricomycetidae</taxon>
        <taxon>Atheliales</taxon>
        <taxon>Atheliaceae</taxon>
        <taxon>Athelia</taxon>
    </lineage>
</organism>
<feature type="transmembrane region" description="Helical" evidence="1">
    <location>
        <begin position="47"/>
        <end position="67"/>
    </location>
</feature>
<reference evidence="2 3" key="1">
    <citation type="journal article" date="2016" name="Mol. Biol. Evol.">
        <title>Comparative Genomics of Early-Diverging Mushroom-Forming Fungi Provides Insights into the Origins of Lignocellulose Decay Capabilities.</title>
        <authorList>
            <person name="Nagy L.G."/>
            <person name="Riley R."/>
            <person name="Tritt A."/>
            <person name="Adam C."/>
            <person name="Daum C."/>
            <person name="Floudas D."/>
            <person name="Sun H."/>
            <person name="Yadav J.S."/>
            <person name="Pangilinan J."/>
            <person name="Larsson K.H."/>
            <person name="Matsuura K."/>
            <person name="Barry K."/>
            <person name="Labutti K."/>
            <person name="Kuo R."/>
            <person name="Ohm R.A."/>
            <person name="Bhattacharya S.S."/>
            <person name="Shirouzu T."/>
            <person name="Yoshinaga Y."/>
            <person name="Martin F.M."/>
            <person name="Grigoriev I.V."/>
            <person name="Hibbett D.S."/>
        </authorList>
    </citation>
    <scope>NUCLEOTIDE SEQUENCE [LARGE SCALE GENOMIC DNA]</scope>
    <source>
        <strain evidence="2 3">CBS 109695</strain>
    </source>
</reference>
<feature type="non-terminal residue" evidence="2">
    <location>
        <position position="1"/>
    </location>
</feature>
<dbReference type="SUPFAM" id="SSF56672">
    <property type="entry name" value="DNA/RNA polymerases"/>
    <property type="match status" value="1"/>
</dbReference>
<dbReference type="OrthoDB" id="3364103at2759"/>
<sequence>LATTKCHFGYQSLLLLGQKVSRLGLSTHMEKVTAILQLEEPKNPHDLQIFLGMMVYFSAYVPFYAWIAAPL</sequence>
<dbReference type="InterPro" id="IPR043502">
    <property type="entry name" value="DNA/RNA_pol_sf"/>
</dbReference>
<proteinExistence type="predicted"/>
<evidence type="ECO:0000313" key="2">
    <source>
        <dbReference type="EMBL" id="KZP09592.1"/>
    </source>
</evidence>
<dbReference type="InterPro" id="IPR043128">
    <property type="entry name" value="Rev_trsase/Diguanyl_cyclase"/>
</dbReference>
<accession>A0A165YIG2</accession>
<protein>
    <recommendedName>
        <fullName evidence="4">DNA/RNA polymerase</fullName>
    </recommendedName>
</protein>
<dbReference type="STRING" id="436010.A0A165YIG2"/>
<gene>
    <name evidence="2" type="ORF">FIBSPDRAFT_655841</name>
</gene>
<evidence type="ECO:0000313" key="3">
    <source>
        <dbReference type="Proteomes" id="UP000076532"/>
    </source>
</evidence>
<feature type="non-terminal residue" evidence="2">
    <location>
        <position position="71"/>
    </location>
</feature>
<dbReference type="Proteomes" id="UP000076532">
    <property type="component" value="Unassembled WGS sequence"/>
</dbReference>